<name>A0ABT5K444_9BURK</name>
<dbReference type="Proteomes" id="UP001221208">
    <property type="component" value="Unassembled WGS sequence"/>
</dbReference>
<feature type="signal peptide" evidence="1">
    <location>
        <begin position="1"/>
        <end position="27"/>
    </location>
</feature>
<evidence type="ECO:0000313" key="2">
    <source>
        <dbReference type="EMBL" id="MDC8759773.1"/>
    </source>
</evidence>
<reference evidence="2 3" key="1">
    <citation type="submission" date="2022-10" db="EMBL/GenBank/DDBJ databases">
        <title>Janthinobacterium sp. hw3 Genome sequencing.</title>
        <authorList>
            <person name="Park S."/>
        </authorList>
    </citation>
    <scope>NUCLEOTIDE SEQUENCE [LARGE SCALE GENOMIC DNA]</scope>
    <source>
        <strain evidence="3">hw3</strain>
    </source>
</reference>
<gene>
    <name evidence="2" type="ORF">OIK44_19490</name>
</gene>
<keyword evidence="1" id="KW-0732">Signal</keyword>
<proteinExistence type="predicted"/>
<sequence>MMTVKKAMFVFFAALGFSGAFSTTAVARPDDAYCSELISDCLDGNQYACQRWNQVCRR</sequence>
<dbReference type="EMBL" id="JAQQXR010000008">
    <property type="protein sequence ID" value="MDC8759773.1"/>
    <property type="molecule type" value="Genomic_DNA"/>
</dbReference>
<keyword evidence="3" id="KW-1185">Reference proteome</keyword>
<protein>
    <submittedName>
        <fullName evidence="2">Uncharacterized protein</fullName>
    </submittedName>
</protein>
<comment type="caution">
    <text evidence="2">The sequence shown here is derived from an EMBL/GenBank/DDBJ whole genome shotgun (WGS) entry which is preliminary data.</text>
</comment>
<evidence type="ECO:0000313" key="3">
    <source>
        <dbReference type="Proteomes" id="UP001221208"/>
    </source>
</evidence>
<organism evidence="2 3">
    <name type="scientific">Janthinobacterium fluminis</name>
    <dbReference type="NCBI Taxonomy" id="2987524"/>
    <lineage>
        <taxon>Bacteria</taxon>
        <taxon>Pseudomonadati</taxon>
        <taxon>Pseudomonadota</taxon>
        <taxon>Betaproteobacteria</taxon>
        <taxon>Burkholderiales</taxon>
        <taxon>Oxalobacteraceae</taxon>
        <taxon>Janthinobacterium</taxon>
    </lineage>
</organism>
<feature type="chain" id="PRO_5045800670" evidence="1">
    <location>
        <begin position="28"/>
        <end position="58"/>
    </location>
</feature>
<dbReference type="RefSeq" id="WP_273673144.1">
    <property type="nucleotide sequence ID" value="NZ_JAQQXR010000008.1"/>
</dbReference>
<accession>A0ABT5K444</accession>
<evidence type="ECO:0000256" key="1">
    <source>
        <dbReference type="SAM" id="SignalP"/>
    </source>
</evidence>